<dbReference type="EMBL" id="JARLKZ010000002">
    <property type="protein sequence ID" value="MEC0238526.1"/>
    <property type="molecule type" value="Genomic_DNA"/>
</dbReference>
<dbReference type="SUPFAM" id="SSF52540">
    <property type="entry name" value="P-loop containing nucleoside triphosphate hydrolases"/>
    <property type="match status" value="1"/>
</dbReference>
<gene>
    <name evidence="1" type="ORF">P4H66_01395</name>
</gene>
<organism evidence="1 2">
    <name type="scientific">Paenibacillus dokdonensis</name>
    <dbReference type="NCBI Taxonomy" id="2567944"/>
    <lineage>
        <taxon>Bacteria</taxon>
        <taxon>Bacillati</taxon>
        <taxon>Bacillota</taxon>
        <taxon>Bacilli</taxon>
        <taxon>Bacillales</taxon>
        <taxon>Paenibacillaceae</taxon>
        <taxon>Paenibacillus</taxon>
    </lineage>
</organism>
<dbReference type="PANTHER" id="PTHR37816">
    <property type="entry name" value="YALI0E33011P"/>
    <property type="match status" value="1"/>
</dbReference>
<sequence>MNTSLLHLKGAIPIKIRIIGACGTGKSYIARECSQRLGIPHYETDNFVWERGQEQRRFPIKTRDRLVKEAAGTEAWIIEGVHHKWGKESFEHADLIFIISPNKLVRDFRVFRRFIRTRLGLEHANYKQSFKNLLVMTFVWNKGFDRDTMKEILELTKPYEAKRRIVKKNKEILEWI</sequence>
<evidence type="ECO:0008006" key="3">
    <source>
        <dbReference type="Google" id="ProtNLM"/>
    </source>
</evidence>
<protein>
    <recommendedName>
        <fullName evidence="3">DNA topology modulation protein FlaR</fullName>
    </recommendedName>
</protein>
<evidence type="ECO:0000313" key="1">
    <source>
        <dbReference type="EMBL" id="MEC0238526.1"/>
    </source>
</evidence>
<evidence type="ECO:0000313" key="2">
    <source>
        <dbReference type="Proteomes" id="UP001344632"/>
    </source>
</evidence>
<reference evidence="1 2" key="1">
    <citation type="submission" date="2023-03" db="EMBL/GenBank/DDBJ databases">
        <title>Bacillus Genome Sequencing.</title>
        <authorList>
            <person name="Dunlap C."/>
        </authorList>
    </citation>
    <scope>NUCLEOTIDE SEQUENCE [LARGE SCALE GENOMIC DNA]</scope>
    <source>
        <strain evidence="1 2">BD-525</strain>
    </source>
</reference>
<dbReference type="PANTHER" id="PTHR37816:SF2">
    <property type="entry name" value="DNA TOPOLOGY MODULATION PROTEIN FLAR-RELATED PROTEIN"/>
    <property type="match status" value="1"/>
</dbReference>
<dbReference type="InterPro" id="IPR052922">
    <property type="entry name" value="Cytidylate_Kinase-2"/>
</dbReference>
<dbReference type="Proteomes" id="UP001344632">
    <property type="component" value="Unassembled WGS sequence"/>
</dbReference>
<dbReference type="InterPro" id="IPR027417">
    <property type="entry name" value="P-loop_NTPase"/>
</dbReference>
<proteinExistence type="predicted"/>
<comment type="caution">
    <text evidence="1">The sequence shown here is derived from an EMBL/GenBank/DDBJ whole genome shotgun (WGS) entry which is preliminary data.</text>
</comment>
<name>A0ABU6GJW3_9BACL</name>
<accession>A0ABU6GJW3</accession>
<dbReference type="Gene3D" id="3.40.50.300">
    <property type="entry name" value="P-loop containing nucleotide triphosphate hydrolases"/>
    <property type="match status" value="1"/>
</dbReference>
<dbReference type="RefSeq" id="WP_326085187.1">
    <property type="nucleotide sequence ID" value="NZ_JARLKZ010000002.1"/>
</dbReference>
<keyword evidence="2" id="KW-1185">Reference proteome</keyword>